<dbReference type="PATRIC" id="fig|1441095.3.peg.2004"/>
<reference evidence="2" key="1">
    <citation type="submission" date="2015-08" db="EMBL/GenBank/DDBJ databases">
        <title>Genome sequencing project for genomic taxonomy and phylogenomics of Bacillus-like bacteria.</title>
        <authorList>
            <person name="Liu B."/>
            <person name="Wang J."/>
            <person name="Zhu Y."/>
            <person name="Liu G."/>
            <person name="Chen Q."/>
            <person name="Chen Z."/>
            <person name="Lan J."/>
            <person name="Che J."/>
            <person name="Ge C."/>
            <person name="Shi H."/>
            <person name="Pan Z."/>
            <person name="Liu X."/>
        </authorList>
    </citation>
    <scope>NUCLEOTIDE SEQUENCE [LARGE SCALE GENOMIC DNA]</scope>
    <source>
        <strain evidence="2">FJAT-4402</strain>
    </source>
</reference>
<evidence type="ECO:0000313" key="1">
    <source>
        <dbReference type="EMBL" id="ALC81750.1"/>
    </source>
</evidence>
<keyword evidence="2" id="KW-1185">Reference proteome</keyword>
<evidence type="ECO:0008006" key="3">
    <source>
        <dbReference type="Google" id="ProtNLM"/>
    </source>
</evidence>
<accession>A0A0M4FXE4</accession>
<proteinExistence type="predicted"/>
<name>A0A0M4FXE4_9BACI</name>
<dbReference type="AlphaFoldDB" id="A0A0M4FXE4"/>
<dbReference type="STRING" id="1441095.AM592_09120"/>
<evidence type="ECO:0000313" key="2">
    <source>
        <dbReference type="Proteomes" id="UP000067625"/>
    </source>
</evidence>
<gene>
    <name evidence="1" type="ORF">AM592_09120</name>
</gene>
<reference evidence="1 2" key="2">
    <citation type="journal article" date="2016" name="Int. J. Syst. Evol. Microbiol.">
        <title>Bacillus gobiensis sp. nov., isolated from a soil sample.</title>
        <authorList>
            <person name="Liu B."/>
            <person name="Liu G.H."/>
            <person name="Cetin S."/>
            <person name="Schumann P."/>
            <person name="Pan Z.Z."/>
            <person name="Chen Q.Q."/>
        </authorList>
    </citation>
    <scope>NUCLEOTIDE SEQUENCE [LARGE SCALE GENOMIC DNA]</scope>
    <source>
        <strain evidence="1 2">FJAT-4402</strain>
    </source>
</reference>
<sequence>MLYIALENADFAWREEQVKEVDKLWKDGAPLDTIAKLMGRSTRDVFILIYDRLDTGKLSGRKGSIFGYLQEAVE</sequence>
<dbReference type="EMBL" id="CP012600">
    <property type="protein sequence ID" value="ALC81750.1"/>
    <property type="molecule type" value="Genomic_DNA"/>
</dbReference>
<dbReference type="Proteomes" id="UP000067625">
    <property type="component" value="Chromosome"/>
</dbReference>
<protein>
    <recommendedName>
        <fullName evidence="3">Helix-turn-helix domain containing protein</fullName>
    </recommendedName>
</protein>
<organism evidence="1 2">
    <name type="scientific">Bacillus gobiensis</name>
    <dbReference type="NCBI Taxonomy" id="1441095"/>
    <lineage>
        <taxon>Bacteria</taxon>
        <taxon>Bacillati</taxon>
        <taxon>Bacillota</taxon>
        <taxon>Bacilli</taxon>
        <taxon>Bacillales</taxon>
        <taxon>Bacillaceae</taxon>
        <taxon>Bacillus</taxon>
    </lineage>
</organism>
<dbReference type="RefSeq" id="WP_053603515.1">
    <property type="nucleotide sequence ID" value="NZ_CP012600.1"/>
</dbReference>
<dbReference type="OrthoDB" id="2455520at2"/>